<sequence length="332" mass="38547">MKKLIYLIISIFLLLGCSKPSQAVNEFKQDQVKQKEPKQEEKFFSPYTGEEIDKNTYSKIPFMAIIENSKLSRPHSGLIHADIVYETMAEGGISRFIALYHKNDSSKIGPIRSARPYFLDISIENNLPFAHCGYSEEAKQRIQKENLPSLNEFTYEKYYWRDNSRQYEHSLYTSSNLRELIKDKNLVSSPRSSLKFDKLFWENNGNNATEVSLKINTYYTTSYVFENNAYTKYMDGEKCIDNEENLPVEIDNIIIQLTDISLQNDGIHIDVNLIGEGDCYIISNGKYVKGKWVKKSLTSPTVFLDSNNVEIPMNPGNTWWNIFDHRITIRFE</sequence>
<gene>
    <name evidence="4" type="ORF">GCM10008905_27530</name>
</gene>
<name>A0ABN1J4L2_9CLOT</name>
<evidence type="ECO:0000313" key="5">
    <source>
        <dbReference type="Proteomes" id="UP001500339"/>
    </source>
</evidence>
<accession>A0ABN1J4L2</accession>
<proteinExistence type="predicted"/>
<reference evidence="5" key="1">
    <citation type="journal article" date="2019" name="Int. J. Syst. Evol. Microbiol.">
        <title>The Global Catalogue of Microorganisms (GCM) 10K type strain sequencing project: providing services to taxonomists for standard genome sequencing and annotation.</title>
        <authorList>
            <consortium name="The Broad Institute Genomics Platform"/>
            <consortium name="The Broad Institute Genome Sequencing Center for Infectious Disease"/>
            <person name="Wu L."/>
            <person name="Ma J."/>
        </authorList>
    </citation>
    <scope>NUCLEOTIDE SEQUENCE [LARGE SCALE GENOMIC DNA]</scope>
    <source>
        <strain evidence="5">JCM 1405</strain>
    </source>
</reference>
<feature type="domain" description="DUF3048" evidence="3">
    <location>
        <begin position="213"/>
        <end position="319"/>
    </location>
</feature>
<dbReference type="EMBL" id="BAAACF010000003">
    <property type="protein sequence ID" value="GAA0728532.1"/>
    <property type="molecule type" value="Genomic_DNA"/>
</dbReference>
<feature type="domain" description="DUF3048" evidence="2">
    <location>
        <begin position="48"/>
        <end position="184"/>
    </location>
</feature>
<comment type="caution">
    <text evidence="4">The sequence shown here is derived from an EMBL/GenBank/DDBJ whole genome shotgun (WGS) entry which is preliminary data.</text>
</comment>
<protein>
    <submittedName>
        <fullName evidence="4">DUF3048 domain-containing protein</fullName>
    </submittedName>
</protein>
<dbReference type="RefSeq" id="WP_343770554.1">
    <property type="nucleotide sequence ID" value="NZ_BAAACF010000003.1"/>
</dbReference>
<evidence type="ECO:0000259" key="3">
    <source>
        <dbReference type="Pfam" id="PF17479"/>
    </source>
</evidence>
<dbReference type="InterPro" id="IPR023158">
    <property type="entry name" value="YerB-like_sf"/>
</dbReference>
<dbReference type="Proteomes" id="UP001500339">
    <property type="component" value="Unassembled WGS sequence"/>
</dbReference>
<evidence type="ECO:0000313" key="4">
    <source>
        <dbReference type="EMBL" id="GAA0728532.1"/>
    </source>
</evidence>
<dbReference type="InterPro" id="IPR035328">
    <property type="entry name" value="DUF3048_C"/>
</dbReference>
<dbReference type="InterPro" id="IPR021416">
    <property type="entry name" value="DUF3048_N"/>
</dbReference>
<keyword evidence="1" id="KW-0732">Signal</keyword>
<organism evidence="4 5">
    <name type="scientific">Clostridium malenominatum</name>
    <dbReference type="NCBI Taxonomy" id="1539"/>
    <lineage>
        <taxon>Bacteria</taxon>
        <taxon>Bacillati</taxon>
        <taxon>Bacillota</taxon>
        <taxon>Clostridia</taxon>
        <taxon>Eubacteriales</taxon>
        <taxon>Clostridiaceae</taxon>
        <taxon>Clostridium</taxon>
    </lineage>
</organism>
<dbReference type="PROSITE" id="PS51257">
    <property type="entry name" value="PROKAR_LIPOPROTEIN"/>
    <property type="match status" value="1"/>
</dbReference>
<feature type="signal peptide" evidence="1">
    <location>
        <begin position="1"/>
        <end position="23"/>
    </location>
</feature>
<keyword evidence="5" id="KW-1185">Reference proteome</keyword>
<dbReference type="Pfam" id="PF17479">
    <property type="entry name" value="DUF3048_C"/>
    <property type="match status" value="1"/>
</dbReference>
<dbReference type="Gene3D" id="3.50.90.10">
    <property type="entry name" value="YerB-like"/>
    <property type="match status" value="1"/>
</dbReference>
<dbReference type="SUPFAM" id="SSF159774">
    <property type="entry name" value="YerB-like"/>
    <property type="match status" value="1"/>
</dbReference>
<dbReference type="Pfam" id="PF11258">
    <property type="entry name" value="DUF3048"/>
    <property type="match status" value="1"/>
</dbReference>
<evidence type="ECO:0000259" key="2">
    <source>
        <dbReference type="Pfam" id="PF11258"/>
    </source>
</evidence>
<feature type="chain" id="PRO_5045593584" evidence="1">
    <location>
        <begin position="24"/>
        <end position="332"/>
    </location>
</feature>
<evidence type="ECO:0000256" key="1">
    <source>
        <dbReference type="SAM" id="SignalP"/>
    </source>
</evidence>